<evidence type="ECO:0000313" key="13">
    <source>
        <dbReference type="EMBL" id="EAW30501.1"/>
    </source>
</evidence>
<dbReference type="GO" id="GO:0015940">
    <property type="term" value="P:pantothenate biosynthetic process"/>
    <property type="evidence" value="ECO:0007669"/>
    <property type="project" value="UniProtKB-UniPathway"/>
</dbReference>
<comment type="function">
    <text evidence="10">Catalyzes the NADPH-dependent reduction of ketopantoate into pantoic acid.</text>
</comment>
<dbReference type="InterPro" id="IPR036291">
    <property type="entry name" value="NAD(P)-bd_dom_sf"/>
</dbReference>
<feature type="domain" description="Ketopantoate reductase C-terminal" evidence="12">
    <location>
        <begin position="178"/>
        <end position="303"/>
    </location>
</feature>
<evidence type="ECO:0000256" key="7">
    <source>
        <dbReference type="ARBA" id="ARBA00023002"/>
    </source>
</evidence>
<dbReference type="Gene3D" id="1.10.1040.10">
    <property type="entry name" value="N-(1-d-carboxylethyl)-l-norvaline Dehydrogenase, domain 2"/>
    <property type="match status" value="1"/>
</dbReference>
<dbReference type="InterPro" id="IPR013328">
    <property type="entry name" value="6PGD_dom2"/>
</dbReference>
<dbReference type="GO" id="GO:0008677">
    <property type="term" value="F:2-dehydropantoate 2-reductase activity"/>
    <property type="evidence" value="ECO:0007669"/>
    <property type="project" value="UniProtKB-EC"/>
</dbReference>
<dbReference type="InterPro" id="IPR013752">
    <property type="entry name" value="KPA_reductase"/>
</dbReference>
<sequence>MNDPQKPTWYILGPGAIGSLWASYFRLSNFHVVLVTQSARDSNTIFLDDGYTQHAVDIEQITLAQLVESKQPIHNLLVTTKAQHTISALKLIKPCVTEDATLLVIQNGMATKDIQSLLPKVQLTVGITTDGAYRTDSCSVVHAGKGVTTIGNYKNTAISDELLAQLPNNYLHIEPCDNIELRQWKKLTINCLINGLTVIYDCKNGDLLGIPRAMEEMNALSIEITQLYQALNFNLQDFENPYQQALRTITTTANNYSSMYQDIHQHRKTEIDYINGYLVEKGRQLNSPCPENSRIVKAVKALEAAFQDNE</sequence>
<evidence type="ECO:0000256" key="4">
    <source>
        <dbReference type="ARBA" id="ARBA00019465"/>
    </source>
</evidence>
<keyword evidence="7 10" id="KW-0560">Oxidoreductase</keyword>
<evidence type="ECO:0000256" key="2">
    <source>
        <dbReference type="ARBA" id="ARBA00007870"/>
    </source>
</evidence>
<dbReference type="EMBL" id="AAVT01000007">
    <property type="protein sequence ID" value="EAW30501.1"/>
    <property type="molecule type" value="Genomic_DNA"/>
</dbReference>
<dbReference type="InterPro" id="IPR008927">
    <property type="entry name" value="6-PGluconate_DH-like_C_sf"/>
</dbReference>
<dbReference type="UniPathway" id="UPA00028">
    <property type="reaction ID" value="UER00004"/>
</dbReference>
<evidence type="ECO:0000256" key="9">
    <source>
        <dbReference type="ARBA" id="ARBA00048793"/>
    </source>
</evidence>
<evidence type="ECO:0000313" key="14">
    <source>
        <dbReference type="Proteomes" id="UP000004931"/>
    </source>
</evidence>
<dbReference type="NCBIfam" id="TIGR00745">
    <property type="entry name" value="apbA_panE"/>
    <property type="match status" value="1"/>
</dbReference>
<keyword evidence="5 10" id="KW-0566">Pantothenate biosynthesis</keyword>
<dbReference type="STRING" id="247633.GP2143_00142"/>
<gene>
    <name evidence="13" type="ORF">GP2143_00142</name>
</gene>
<evidence type="ECO:0000259" key="12">
    <source>
        <dbReference type="Pfam" id="PF08546"/>
    </source>
</evidence>
<evidence type="ECO:0000259" key="11">
    <source>
        <dbReference type="Pfam" id="PF02558"/>
    </source>
</evidence>
<dbReference type="Gene3D" id="3.40.50.720">
    <property type="entry name" value="NAD(P)-binding Rossmann-like Domain"/>
    <property type="match status" value="1"/>
</dbReference>
<evidence type="ECO:0000256" key="5">
    <source>
        <dbReference type="ARBA" id="ARBA00022655"/>
    </source>
</evidence>
<dbReference type="EC" id="1.1.1.169" evidence="3 10"/>
<dbReference type="Proteomes" id="UP000004931">
    <property type="component" value="Unassembled WGS sequence"/>
</dbReference>
<keyword evidence="14" id="KW-1185">Reference proteome</keyword>
<dbReference type="Pfam" id="PF08546">
    <property type="entry name" value="ApbA_C"/>
    <property type="match status" value="1"/>
</dbReference>
<organism evidence="13 14">
    <name type="scientific">marine gamma proteobacterium HTCC2143</name>
    <dbReference type="NCBI Taxonomy" id="247633"/>
    <lineage>
        <taxon>Bacteria</taxon>
        <taxon>Pseudomonadati</taxon>
        <taxon>Pseudomonadota</taxon>
        <taxon>Gammaproteobacteria</taxon>
        <taxon>Cellvibrionales</taxon>
        <taxon>Spongiibacteraceae</taxon>
        <taxon>BD1-7 clade</taxon>
    </lineage>
</organism>
<accession>A0YEQ6</accession>
<proteinExistence type="inferred from homology"/>
<dbReference type="GO" id="GO:0050661">
    <property type="term" value="F:NADP binding"/>
    <property type="evidence" value="ECO:0007669"/>
    <property type="project" value="TreeGrafter"/>
</dbReference>
<evidence type="ECO:0000256" key="10">
    <source>
        <dbReference type="RuleBase" id="RU362068"/>
    </source>
</evidence>
<dbReference type="eggNOG" id="COG1893">
    <property type="taxonomic scope" value="Bacteria"/>
</dbReference>
<evidence type="ECO:0000256" key="6">
    <source>
        <dbReference type="ARBA" id="ARBA00022857"/>
    </source>
</evidence>
<dbReference type="AlphaFoldDB" id="A0YEQ6"/>
<dbReference type="PANTHER" id="PTHR43765:SF2">
    <property type="entry name" value="2-DEHYDROPANTOATE 2-REDUCTASE"/>
    <property type="match status" value="1"/>
</dbReference>
<dbReference type="Pfam" id="PF02558">
    <property type="entry name" value="ApbA"/>
    <property type="match status" value="1"/>
</dbReference>
<evidence type="ECO:0000256" key="1">
    <source>
        <dbReference type="ARBA" id="ARBA00004994"/>
    </source>
</evidence>
<dbReference type="InterPro" id="IPR003710">
    <property type="entry name" value="ApbA"/>
</dbReference>
<name>A0YEQ6_9GAMM</name>
<dbReference type="SUPFAM" id="SSF48179">
    <property type="entry name" value="6-phosphogluconate dehydrogenase C-terminal domain-like"/>
    <property type="match status" value="1"/>
</dbReference>
<dbReference type="InterPro" id="IPR013332">
    <property type="entry name" value="KPR_N"/>
</dbReference>
<dbReference type="GO" id="GO:0005737">
    <property type="term" value="C:cytoplasm"/>
    <property type="evidence" value="ECO:0007669"/>
    <property type="project" value="TreeGrafter"/>
</dbReference>
<dbReference type="PANTHER" id="PTHR43765">
    <property type="entry name" value="2-DEHYDROPANTOATE 2-REDUCTASE-RELATED"/>
    <property type="match status" value="1"/>
</dbReference>
<evidence type="ECO:0000256" key="8">
    <source>
        <dbReference type="ARBA" id="ARBA00032024"/>
    </source>
</evidence>
<keyword evidence="6 10" id="KW-0521">NADP</keyword>
<dbReference type="SUPFAM" id="SSF51735">
    <property type="entry name" value="NAD(P)-binding Rossmann-fold domains"/>
    <property type="match status" value="1"/>
</dbReference>
<dbReference type="InterPro" id="IPR050838">
    <property type="entry name" value="Ketopantoate_reductase"/>
</dbReference>
<comment type="caution">
    <text evidence="13">The sequence shown here is derived from an EMBL/GenBank/DDBJ whole genome shotgun (WGS) entry which is preliminary data.</text>
</comment>
<reference evidence="13 14" key="1">
    <citation type="journal article" date="2010" name="J. Bacteriol.">
        <title>Genome sequence of the oligotrophic marine Gammaproteobacterium HTCC2143, isolated from the Oregon Coast.</title>
        <authorList>
            <person name="Oh H.M."/>
            <person name="Kang I."/>
            <person name="Ferriera S."/>
            <person name="Giovannoni S.J."/>
            <person name="Cho J.C."/>
        </authorList>
    </citation>
    <scope>NUCLEOTIDE SEQUENCE [LARGE SCALE GENOMIC DNA]</scope>
    <source>
        <strain evidence="13 14">HTCC2143</strain>
    </source>
</reference>
<comment type="similarity">
    <text evidence="2 10">Belongs to the ketopantoate reductase family.</text>
</comment>
<feature type="domain" description="Ketopantoate reductase N-terminal" evidence="11">
    <location>
        <begin position="9"/>
        <end position="154"/>
    </location>
</feature>
<comment type="pathway">
    <text evidence="1 10">Cofactor biosynthesis; (R)-pantothenate biosynthesis; (R)-pantoate from 3-methyl-2-oxobutanoate: step 2/2.</text>
</comment>
<comment type="catalytic activity">
    <reaction evidence="9 10">
        <text>(R)-pantoate + NADP(+) = 2-dehydropantoate + NADPH + H(+)</text>
        <dbReference type="Rhea" id="RHEA:16233"/>
        <dbReference type="ChEBI" id="CHEBI:11561"/>
        <dbReference type="ChEBI" id="CHEBI:15378"/>
        <dbReference type="ChEBI" id="CHEBI:15980"/>
        <dbReference type="ChEBI" id="CHEBI:57783"/>
        <dbReference type="ChEBI" id="CHEBI:58349"/>
        <dbReference type="EC" id="1.1.1.169"/>
    </reaction>
</comment>
<protein>
    <recommendedName>
        <fullName evidence="4 10">2-dehydropantoate 2-reductase</fullName>
        <ecNumber evidence="3 10">1.1.1.169</ecNumber>
    </recommendedName>
    <alternativeName>
        <fullName evidence="8 10">Ketopantoate reductase</fullName>
    </alternativeName>
</protein>
<evidence type="ECO:0000256" key="3">
    <source>
        <dbReference type="ARBA" id="ARBA00013014"/>
    </source>
</evidence>